<protein>
    <submittedName>
        <fullName evidence="3">Kinesin light chain 1</fullName>
    </submittedName>
</protein>
<reference evidence="3" key="1">
    <citation type="journal article" date="2017" name="Mycologia">
        <title>Fusarium algeriense, sp. nov., a novel toxigenic crown rot pathogen of durum wheat from Algeria is nested in the Fusarium burgessii species complex.</title>
        <authorList>
            <person name="Laraba I."/>
            <person name="Keddad A."/>
            <person name="Boureghda H."/>
            <person name="Abdallah N."/>
            <person name="Vaughan M.M."/>
            <person name="Proctor R.H."/>
            <person name="Busman M."/>
            <person name="O'Donnell K."/>
        </authorList>
    </citation>
    <scope>NUCLEOTIDE SEQUENCE</scope>
    <source>
        <strain evidence="3">NRRL 25174</strain>
    </source>
</reference>
<feature type="transmembrane region" description="Helical" evidence="1">
    <location>
        <begin position="1213"/>
        <end position="1234"/>
    </location>
</feature>
<dbReference type="SUPFAM" id="SSF52540">
    <property type="entry name" value="P-loop containing nucleoside triphosphate hydrolases"/>
    <property type="match status" value="1"/>
</dbReference>
<dbReference type="Gene3D" id="3.40.50.1820">
    <property type="entry name" value="alpha/beta hydrolase"/>
    <property type="match status" value="1"/>
</dbReference>
<accession>A0A9P5E0Z3</accession>
<keyword evidence="1" id="KW-0812">Transmembrane</keyword>
<dbReference type="PANTHER" id="PTHR46082:SF10">
    <property type="entry name" value="NB-ARC DOMAIN-CONTAINING PROTEIN"/>
    <property type="match status" value="1"/>
</dbReference>
<dbReference type="InterPro" id="IPR053137">
    <property type="entry name" value="NLR-like"/>
</dbReference>
<keyword evidence="1" id="KW-1133">Transmembrane helix</keyword>
<dbReference type="OrthoDB" id="1658288at2759"/>
<sequence length="1259" mass="140929">MDFPPLVPGFISLLVLAGTVFAYYRLRRSRGLAVTAEANSSPRIRPKTLRVSGVPREWGISRLQSFLEDQEGIISPVVKSLVLGNDGSPSVGTVTFQAVSRPVGPANPWGIPLDSESRSDPADKEVIELDDAFLGITPLYSPPTECHKIDIIAISGLGGHAFGSFKDRHGNHMWLRDSLPFDLTREDTADPIARVMIYGYKSNVVNSNSFQNLEDLASSFHHSLLALVRAPTTRPIIFIAHSLGGLIVKQALITLSKSKNEDDQRLLKAVYGIVFFGVPHDGMNIESLISMVGNSPNRFLVESLNSVNSQILSIQQRDFHDALGAEGDSEIVCFYETETSPTAQQSSNGDWSMSGPRICLVTKSSATHCRAWESGPEHMCATARTHSEMVKFGPHDHEYQKARDRILSLTRRAMSVQHRKRTANSKFLVPYLRNPGFIDRPEIFDMIQTQLGFGLRLDPDNTQQRISLHGLGGVGKTQLAIAYVYWLRKECPDVSVFWVHASNEQRFRQSYDILAEECQITGREKDTDLLALVKSWLETRFKGQWLMVIDNADNTELFFEAHQDQSHGNLGLYIPECAHGSILITTRNKQAGIRLSRGKIPIEVGNMNDQETSKLVRTTLRDDNLDDGKILGLATRLDNLPLALVQAASFIHENSITVDEYTKLLDSSNNTLVECLNESFEPMGRDSDTPHAVTTTWIISFEQIARQDRSASDIFSFMCLLDRQAIPMEFIRNYWHRVQALHSSAASQEFKITKALGTLKAFCFISEVKDHSYDMHRLVQLVARNWLIRMEKMAEFAQHTLLTVSTLYPHAYFANESLWKEAEKFQVEALMLMTEFSEIPPPATLTLMLNLALIYDGQGHWEKAETLLKYVLDSSRQTFGEEHSQTRTTQSILAAVYQRQGRLLEAEKLMKGVLDLEKNILGEEHRDTLTSMSALATSHVLLGRLQEAEDLTKRMVELGTKILGTDHLDTLRGMRNLSGIYLRQERFKEAEEVAKSVVEFLGDLSKAEELLNGVIELRKTVLGEKHMDTLWGMKDLACIWKDSGRTEDALSLMQSCANMSQEVCLAIATGLEIYNVSLGFGKDISEVDPAVVPTIALVGTLFGLFAVLSAAWSKTSFALTLLRLVDGWMSWFLWFLIIATNIIMDLVIIFSFVKCTPAKKVWHSKLPGTCWNPLVATYYNIFAGAFSGLVDLVLCVLAWMIIWKLSMRTREKIGVGIALTFGVFAAATAGLKCYSMLGLAGKNRTGKNYSYSYIPLSWC</sequence>
<dbReference type="InterPro" id="IPR049326">
    <property type="entry name" value="Rhodopsin_dom_fungi"/>
</dbReference>
<dbReference type="SUPFAM" id="SSF48452">
    <property type="entry name" value="TPR-like"/>
    <property type="match status" value="1"/>
</dbReference>
<evidence type="ECO:0000256" key="1">
    <source>
        <dbReference type="SAM" id="Phobius"/>
    </source>
</evidence>
<proteinExistence type="predicted"/>
<dbReference type="Gene3D" id="1.25.40.10">
    <property type="entry name" value="Tetratricopeptide repeat domain"/>
    <property type="match status" value="2"/>
</dbReference>
<evidence type="ECO:0000313" key="4">
    <source>
        <dbReference type="Proteomes" id="UP000730481"/>
    </source>
</evidence>
<reference evidence="3" key="2">
    <citation type="submission" date="2020-02" db="EMBL/GenBank/DDBJ databases">
        <title>Identification and distribution of gene clusters putatively required for synthesis of sphingolipid metabolism inhibitors in phylogenetically diverse species of the filamentous fungus Fusarium.</title>
        <authorList>
            <person name="Kim H.-S."/>
            <person name="Busman M."/>
            <person name="Brown D.W."/>
            <person name="Divon H."/>
            <person name="Uhlig S."/>
            <person name="Proctor R.H."/>
        </authorList>
    </citation>
    <scope>NUCLEOTIDE SEQUENCE</scope>
    <source>
        <strain evidence="3">NRRL 25174</strain>
    </source>
</reference>
<evidence type="ECO:0000259" key="2">
    <source>
        <dbReference type="Pfam" id="PF20684"/>
    </source>
</evidence>
<dbReference type="Pfam" id="PF20684">
    <property type="entry name" value="Fung_rhodopsin"/>
    <property type="match status" value="1"/>
</dbReference>
<keyword evidence="4" id="KW-1185">Reference proteome</keyword>
<dbReference type="PANTHER" id="PTHR46082">
    <property type="entry name" value="ATP/GTP-BINDING PROTEIN-RELATED"/>
    <property type="match status" value="1"/>
</dbReference>
<feature type="transmembrane region" description="Helical" evidence="1">
    <location>
        <begin position="1132"/>
        <end position="1153"/>
    </location>
</feature>
<dbReference type="Proteomes" id="UP000730481">
    <property type="component" value="Unassembled WGS sequence"/>
</dbReference>
<feature type="transmembrane region" description="Helical" evidence="1">
    <location>
        <begin position="6"/>
        <end position="24"/>
    </location>
</feature>
<name>A0A9P5E0Z3_9HYPO</name>
<dbReference type="Pfam" id="PF13374">
    <property type="entry name" value="TPR_10"/>
    <property type="match status" value="1"/>
</dbReference>
<dbReference type="InterPro" id="IPR027417">
    <property type="entry name" value="P-loop_NTPase"/>
</dbReference>
<feature type="domain" description="Rhodopsin" evidence="2">
    <location>
        <begin position="1063"/>
        <end position="1241"/>
    </location>
</feature>
<keyword evidence="1" id="KW-0472">Membrane</keyword>
<dbReference type="InterPro" id="IPR029058">
    <property type="entry name" value="AB_hydrolase_fold"/>
</dbReference>
<evidence type="ECO:0000313" key="3">
    <source>
        <dbReference type="EMBL" id="KAF4342119.1"/>
    </source>
</evidence>
<dbReference type="Gene3D" id="3.40.50.300">
    <property type="entry name" value="P-loop containing nucleotide triphosphate hydrolases"/>
    <property type="match status" value="1"/>
</dbReference>
<feature type="transmembrane region" description="Helical" evidence="1">
    <location>
        <begin position="1174"/>
        <end position="1201"/>
    </location>
</feature>
<dbReference type="InterPro" id="IPR011990">
    <property type="entry name" value="TPR-like_helical_dom_sf"/>
</dbReference>
<dbReference type="AlphaFoldDB" id="A0A9P5E0Z3"/>
<dbReference type="Pfam" id="PF13424">
    <property type="entry name" value="TPR_12"/>
    <property type="match status" value="1"/>
</dbReference>
<feature type="transmembrane region" description="Helical" evidence="1">
    <location>
        <begin position="1090"/>
        <end position="1112"/>
    </location>
</feature>
<gene>
    <name evidence="3" type="ORF">FBEOM_3921</name>
</gene>
<dbReference type="EMBL" id="PVQB02000157">
    <property type="protein sequence ID" value="KAF4342119.1"/>
    <property type="molecule type" value="Genomic_DNA"/>
</dbReference>
<comment type="caution">
    <text evidence="3">The sequence shown here is derived from an EMBL/GenBank/DDBJ whole genome shotgun (WGS) entry which is preliminary data.</text>
</comment>
<organism evidence="3 4">
    <name type="scientific">Fusarium beomiforme</name>
    <dbReference type="NCBI Taxonomy" id="44412"/>
    <lineage>
        <taxon>Eukaryota</taxon>
        <taxon>Fungi</taxon>
        <taxon>Dikarya</taxon>
        <taxon>Ascomycota</taxon>
        <taxon>Pezizomycotina</taxon>
        <taxon>Sordariomycetes</taxon>
        <taxon>Hypocreomycetidae</taxon>
        <taxon>Hypocreales</taxon>
        <taxon>Nectriaceae</taxon>
        <taxon>Fusarium</taxon>
        <taxon>Fusarium burgessii species complex</taxon>
    </lineage>
</organism>
<dbReference type="SUPFAM" id="SSF53474">
    <property type="entry name" value="alpha/beta-Hydrolases"/>
    <property type="match status" value="1"/>
</dbReference>